<evidence type="ECO:0008006" key="3">
    <source>
        <dbReference type="Google" id="ProtNLM"/>
    </source>
</evidence>
<dbReference type="EMBL" id="JAINDJ010000006">
    <property type="protein sequence ID" value="KAG9443832.1"/>
    <property type="molecule type" value="Genomic_DNA"/>
</dbReference>
<evidence type="ECO:0000313" key="1">
    <source>
        <dbReference type="EMBL" id="KAG9443832.1"/>
    </source>
</evidence>
<dbReference type="PANTHER" id="PTHR33509">
    <property type="entry name" value="LATE EMBRYOGENIS ABUNDANT PROTEIN 2-RELATED"/>
    <property type="match status" value="1"/>
</dbReference>
<keyword evidence="2" id="KW-1185">Reference proteome</keyword>
<evidence type="ECO:0000313" key="2">
    <source>
        <dbReference type="Proteomes" id="UP000825729"/>
    </source>
</evidence>
<dbReference type="AlphaFoldDB" id="A0AAV7E8J8"/>
<dbReference type="InterPro" id="IPR004926">
    <property type="entry name" value="LEA_3a"/>
</dbReference>
<accession>A0AAV7E8J8</accession>
<proteinExistence type="predicted"/>
<dbReference type="Proteomes" id="UP000825729">
    <property type="component" value="Unassembled WGS sequence"/>
</dbReference>
<dbReference type="Pfam" id="PF03242">
    <property type="entry name" value="LEA_3a"/>
    <property type="match status" value="1"/>
</dbReference>
<dbReference type="PANTHER" id="PTHR33509:SF5">
    <property type="entry name" value="PROTEIN SENESCENCE-ASSOCIATED GENE 21, MITOCHONDRIAL"/>
    <property type="match status" value="1"/>
</dbReference>
<protein>
    <recommendedName>
        <fullName evidence="3">Late embryogenesis abundant protein Lea5</fullName>
    </recommendedName>
</protein>
<comment type="caution">
    <text evidence="1">The sequence shown here is derived from an EMBL/GenBank/DDBJ whole genome shotgun (WGS) entry which is preliminary data.</text>
</comment>
<dbReference type="GO" id="GO:0005739">
    <property type="term" value="C:mitochondrion"/>
    <property type="evidence" value="ECO:0007669"/>
    <property type="project" value="TreeGrafter"/>
</dbReference>
<reference evidence="1 2" key="1">
    <citation type="submission" date="2021-07" db="EMBL/GenBank/DDBJ databases">
        <title>The Aristolochia fimbriata genome: insights into angiosperm evolution, floral development and chemical biosynthesis.</title>
        <authorList>
            <person name="Jiao Y."/>
        </authorList>
    </citation>
    <scope>NUCLEOTIDE SEQUENCE [LARGE SCALE GENOMIC DNA]</scope>
    <source>
        <strain evidence="1">IBCAS-2021</strain>
        <tissue evidence="1">Leaf</tissue>
    </source>
</reference>
<organism evidence="1 2">
    <name type="scientific">Aristolochia fimbriata</name>
    <name type="common">White veined hardy Dutchman's pipe vine</name>
    <dbReference type="NCBI Taxonomy" id="158543"/>
    <lineage>
        <taxon>Eukaryota</taxon>
        <taxon>Viridiplantae</taxon>
        <taxon>Streptophyta</taxon>
        <taxon>Embryophyta</taxon>
        <taxon>Tracheophyta</taxon>
        <taxon>Spermatophyta</taxon>
        <taxon>Magnoliopsida</taxon>
        <taxon>Magnoliidae</taxon>
        <taxon>Piperales</taxon>
        <taxon>Aristolochiaceae</taxon>
        <taxon>Aristolochia</taxon>
    </lineage>
</organism>
<gene>
    <name evidence="1" type="ORF">H6P81_015172</name>
</gene>
<dbReference type="GO" id="GO:0006950">
    <property type="term" value="P:response to stress"/>
    <property type="evidence" value="ECO:0007669"/>
    <property type="project" value="TreeGrafter"/>
</dbReference>
<name>A0AAV7E8J8_ARIFI</name>
<sequence>MARSLSSAKLLAAVDYAISLSSRNMSSSAAAASSLARGRPPVVVVRPEEKYSRKEASEAAASWVPDPETGYYRPNNGGAEVDVAELRRVLLKRRD</sequence>